<name>A0A4R3RI42_9HYPH</name>
<evidence type="ECO:0000313" key="1">
    <source>
        <dbReference type="EMBL" id="TCU34107.1"/>
    </source>
</evidence>
<dbReference type="RefSeq" id="WP_165921985.1">
    <property type="nucleotide sequence ID" value="NZ_SMBK01000013.1"/>
</dbReference>
<organism evidence="1 2">
    <name type="scientific">Rhizobium azibense</name>
    <dbReference type="NCBI Taxonomy" id="1136135"/>
    <lineage>
        <taxon>Bacteria</taxon>
        <taxon>Pseudomonadati</taxon>
        <taxon>Pseudomonadota</taxon>
        <taxon>Alphaproteobacteria</taxon>
        <taxon>Hyphomicrobiales</taxon>
        <taxon>Rhizobiaceae</taxon>
        <taxon>Rhizobium/Agrobacterium group</taxon>
        <taxon>Rhizobium</taxon>
    </lineage>
</organism>
<accession>A0A4R3RI42</accession>
<sequence length="51" mass="5973">MTATERNEQNERLAAYHERRAAKYDSEGDADRAEYNRQTARAYRRQIVAVA</sequence>
<dbReference type="Proteomes" id="UP000295507">
    <property type="component" value="Unassembled WGS sequence"/>
</dbReference>
<protein>
    <submittedName>
        <fullName evidence="1">Uncharacterized protein</fullName>
    </submittedName>
</protein>
<reference evidence="1 2" key="1">
    <citation type="submission" date="2019-03" db="EMBL/GenBank/DDBJ databases">
        <title>Genomic Encyclopedia of Type Strains, Phase IV (KMG-V): Genome sequencing to study the core and pangenomes of soil and plant-associated prokaryotes.</title>
        <authorList>
            <person name="Whitman W."/>
        </authorList>
    </citation>
    <scope>NUCLEOTIDE SEQUENCE [LARGE SCALE GENOMIC DNA]</scope>
    <source>
        <strain evidence="1 2">IE4868</strain>
    </source>
</reference>
<dbReference type="AlphaFoldDB" id="A0A4R3RI42"/>
<proteinExistence type="predicted"/>
<comment type="caution">
    <text evidence="1">The sequence shown here is derived from an EMBL/GenBank/DDBJ whole genome shotgun (WGS) entry which is preliminary data.</text>
</comment>
<gene>
    <name evidence="1" type="ORF">EV129_11390</name>
</gene>
<evidence type="ECO:0000313" key="2">
    <source>
        <dbReference type="Proteomes" id="UP000295507"/>
    </source>
</evidence>
<dbReference type="EMBL" id="SMBK01000013">
    <property type="protein sequence ID" value="TCU34107.1"/>
    <property type="molecule type" value="Genomic_DNA"/>
</dbReference>